<dbReference type="AlphaFoldDB" id="W2VQ28"/>
<name>W2VQ28_PHYNI</name>
<evidence type="ECO:0000313" key="1">
    <source>
        <dbReference type="EMBL" id="ETO99528.1"/>
    </source>
</evidence>
<organism evidence="1 2">
    <name type="scientific">Phytophthora nicotianae CJ01A1</name>
    <dbReference type="NCBI Taxonomy" id="1317063"/>
    <lineage>
        <taxon>Eukaryota</taxon>
        <taxon>Sar</taxon>
        <taxon>Stramenopiles</taxon>
        <taxon>Oomycota</taxon>
        <taxon>Peronosporomycetes</taxon>
        <taxon>Peronosporales</taxon>
        <taxon>Peronosporaceae</taxon>
        <taxon>Phytophthora</taxon>
    </lineage>
</organism>
<gene>
    <name evidence="1" type="ORF">F441_23058</name>
</gene>
<proteinExistence type="predicted"/>
<reference evidence="1 2" key="1">
    <citation type="submission" date="2013-11" db="EMBL/GenBank/DDBJ databases">
        <title>The Genome Sequence of Phytophthora parasitica CJ01A1.</title>
        <authorList>
            <consortium name="The Broad Institute Genomics Platform"/>
            <person name="Russ C."/>
            <person name="Tyler B."/>
            <person name="Panabieres F."/>
            <person name="Shan W."/>
            <person name="Tripathy S."/>
            <person name="Grunwald N."/>
            <person name="Machado M."/>
            <person name="Johnson C.S."/>
            <person name="Walker B."/>
            <person name="Young S.K."/>
            <person name="Zeng Q."/>
            <person name="Gargeya S."/>
            <person name="Fitzgerald M."/>
            <person name="Haas B."/>
            <person name="Abouelleil A."/>
            <person name="Allen A.W."/>
            <person name="Alvarado L."/>
            <person name="Arachchi H.M."/>
            <person name="Berlin A.M."/>
            <person name="Chapman S.B."/>
            <person name="Gainer-Dewar J."/>
            <person name="Goldberg J."/>
            <person name="Griggs A."/>
            <person name="Gujja S."/>
            <person name="Hansen M."/>
            <person name="Howarth C."/>
            <person name="Imamovic A."/>
            <person name="Ireland A."/>
            <person name="Larimer J."/>
            <person name="McCowan C."/>
            <person name="Murphy C."/>
            <person name="Pearson M."/>
            <person name="Poon T.W."/>
            <person name="Priest M."/>
            <person name="Roberts A."/>
            <person name="Saif S."/>
            <person name="Shea T."/>
            <person name="Sisk P."/>
            <person name="Sykes S."/>
            <person name="Wortman J."/>
            <person name="Nusbaum C."/>
            <person name="Birren B."/>
        </authorList>
    </citation>
    <scope>NUCLEOTIDE SEQUENCE [LARGE SCALE GENOMIC DNA]</scope>
    <source>
        <strain evidence="1 2">CJ01A1</strain>
    </source>
</reference>
<evidence type="ECO:0000313" key="2">
    <source>
        <dbReference type="Proteomes" id="UP000018958"/>
    </source>
</evidence>
<protein>
    <submittedName>
        <fullName evidence="1">Uncharacterized protein</fullName>
    </submittedName>
</protein>
<accession>W2VQ28</accession>
<dbReference type="EMBL" id="ANIX01005427">
    <property type="protein sequence ID" value="ETO99528.1"/>
    <property type="molecule type" value="Genomic_DNA"/>
</dbReference>
<sequence>MLPRKPKLYWRAVSSITSSGVTMIPTTTLMVNSNVPK</sequence>
<dbReference type="Proteomes" id="UP000018958">
    <property type="component" value="Unassembled WGS sequence"/>
</dbReference>
<comment type="caution">
    <text evidence="1">The sequence shown here is derived from an EMBL/GenBank/DDBJ whole genome shotgun (WGS) entry which is preliminary data.</text>
</comment>